<accession>A0A3E1EUE4</accession>
<sequence>MYRYFRTGHNARNKNSSIGWLSFLNDYPNHPDRKRIKEKIISLEVDEIIGRSNTGALPSFSRTNYGNSSSSSVTIKNDTGYDLTVRYSGPSVIKINIPKGRSRTTNLSSGSYKIAASAGGLNYGGNEYISGDYSSSYYIRTSRY</sequence>
<gene>
    <name evidence="1" type="ORF">DXU93_14010</name>
</gene>
<reference evidence="1 2" key="1">
    <citation type="submission" date="2018-08" db="EMBL/GenBank/DDBJ databases">
        <title>The draft genome squence of Brumimicrobium sp. N62.</title>
        <authorList>
            <person name="Du Z.-J."/>
            <person name="Luo H.-R."/>
        </authorList>
    </citation>
    <scope>NUCLEOTIDE SEQUENCE [LARGE SCALE GENOMIC DNA]</scope>
    <source>
        <strain evidence="1 2">N62</strain>
    </source>
</reference>
<dbReference type="Proteomes" id="UP000257127">
    <property type="component" value="Unassembled WGS sequence"/>
</dbReference>
<evidence type="ECO:0000313" key="2">
    <source>
        <dbReference type="Proteomes" id="UP000257127"/>
    </source>
</evidence>
<evidence type="ECO:0000313" key="1">
    <source>
        <dbReference type="EMBL" id="RFC53181.1"/>
    </source>
</evidence>
<dbReference type="EMBL" id="QURB01000011">
    <property type="protein sequence ID" value="RFC53181.1"/>
    <property type="molecule type" value="Genomic_DNA"/>
</dbReference>
<name>A0A3E1EUE4_9FLAO</name>
<proteinExistence type="predicted"/>
<protein>
    <submittedName>
        <fullName evidence="1">Uncharacterized protein</fullName>
    </submittedName>
</protein>
<organism evidence="1 2">
    <name type="scientific">Brumimicrobium aurantiacum</name>
    <dbReference type="NCBI Taxonomy" id="1737063"/>
    <lineage>
        <taxon>Bacteria</taxon>
        <taxon>Pseudomonadati</taxon>
        <taxon>Bacteroidota</taxon>
        <taxon>Flavobacteriia</taxon>
        <taxon>Flavobacteriales</taxon>
        <taxon>Crocinitomicaceae</taxon>
        <taxon>Brumimicrobium</taxon>
    </lineage>
</organism>
<dbReference type="OrthoDB" id="1419307at2"/>
<dbReference type="AlphaFoldDB" id="A0A3E1EUE4"/>
<dbReference type="RefSeq" id="WP_116881937.1">
    <property type="nucleotide sequence ID" value="NZ_QURB01000011.1"/>
</dbReference>
<keyword evidence="2" id="KW-1185">Reference proteome</keyword>
<comment type="caution">
    <text evidence="1">The sequence shown here is derived from an EMBL/GenBank/DDBJ whole genome shotgun (WGS) entry which is preliminary data.</text>
</comment>